<dbReference type="PANTHER" id="PTHR46648">
    <property type="entry name" value="HIT FAMILY PROTEIN 1"/>
    <property type="match status" value="1"/>
</dbReference>
<dbReference type="AlphaFoldDB" id="W5NMT8"/>
<name>W5NMT8_LEPOC</name>
<reference evidence="6" key="2">
    <citation type="submission" date="2025-08" db="UniProtKB">
        <authorList>
            <consortium name="Ensembl"/>
        </authorList>
    </citation>
    <scope>IDENTIFICATION</scope>
</reference>
<evidence type="ECO:0000259" key="5">
    <source>
        <dbReference type="PROSITE" id="PS51084"/>
    </source>
</evidence>
<reference evidence="6" key="3">
    <citation type="submission" date="2025-09" db="UniProtKB">
        <authorList>
            <consortium name="Ensembl"/>
        </authorList>
    </citation>
    <scope>IDENTIFICATION</scope>
</reference>
<sequence>HVIWEDAELVAYLHPQPWTPGATVLTQKKPSGPSSIFHLPLVEYEALMRGARAVAALLCRQVPVHRCGLIAEPRPGQPAHVKVLPMHGVEPVWRPHLAGEQEFSPQYPGYCTSKNGPRAADSELELIQARIRARLPSPAPVSYRFLGDPSDDNLFARIVRGAEEKQWRVWEDDAHVALLTPFPNTPGYTVLVPRRHLPSDLFRLEEDDYRELTLAARRVALLLEEGLGAQSCALMFEGYEIDYAHAKLIPLHVPPQSPEPPAPQFTPRYSGHLSSVDGPPASAQHLLELQAKITQGGS</sequence>
<dbReference type="Proteomes" id="UP000018468">
    <property type="component" value="Linkage group LG12"/>
</dbReference>
<dbReference type="HOGENOM" id="CLU_049757_0_0_1"/>
<feature type="region of interest" description="Disordered" evidence="4">
    <location>
        <begin position="254"/>
        <end position="281"/>
    </location>
</feature>
<feature type="domain" description="HIT" evidence="5">
    <location>
        <begin position="154"/>
        <end position="258"/>
    </location>
</feature>
<evidence type="ECO:0000256" key="4">
    <source>
        <dbReference type="SAM" id="MobiDB-lite"/>
    </source>
</evidence>
<evidence type="ECO:0000313" key="6">
    <source>
        <dbReference type="Ensembl" id="ENSLOCP00000021947.1"/>
    </source>
</evidence>
<protein>
    <recommendedName>
        <fullName evidence="5">HIT domain-containing protein</fullName>
    </recommendedName>
</protein>
<dbReference type="InterPro" id="IPR011146">
    <property type="entry name" value="HIT-like"/>
</dbReference>
<dbReference type="GeneTree" id="ENSGT00740000115744"/>
<dbReference type="InParanoid" id="W5NMT8"/>
<dbReference type="FunFam" id="3.30.428.10:FF:000056">
    <property type="entry name" value="Si:ch211-256m1.8"/>
    <property type="match status" value="1"/>
</dbReference>
<dbReference type="PROSITE" id="PS51084">
    <property type="entry name" value="HIT_2"/>
    <property type="match status" value="1"/>
</dbReference>
<evidence type="ECO:0000313" key="7">
    <source>
        <dbReference type="Proteomes" id="UP000018468"/>
    </source>
</evidence>
<organism evidence="6 7">
    <name type="scientific">Lepisosteus oculatus</name>
    <name type="common">Spotted gar</name>
    <dbReference type="NCBI Taxonomy" id="7918"/>
    <lineage>
        <taxon>Eukaryota</taxon>
        <taxon>Metazoa</taxon>
        <taxon>Chordata</taxon>
        <taxon>Craniata</taxon>
        <taxon>Vertebrata</taxon>
        <taxon>Euteleostomi</taxon>
        <taxon>Actinopterygii</taxon>
        <taxon>Neopterygii</taxon>
        <taxon>Holostei</taxon>
        <taxon>Semionotiformes</taxon>
        <taxon>Lepisosteidae</taxon>
        <taxon>Lepisosteus</taxon>
    </lineage>
</organism>
<comment type="similarity">
    <text evidence="2">Belongs to the HINT family.</text>
</comment>
<reference evidence="7" key="1">
    <citation type="submission" date="2011-12" db="EMBL/GenBank/DDBJ databases">
        <title>The Draft Genome of Lepisosteus oculatus.</title>
        <authorList>
            <consortium name="The Broad Institute Genome Assembly &amp; Analysis Group"/>
            <consortium name="Computational R&amp;D Group"/>
            <consortium name="and Sequencing Platform"/>
            <person name="Di Palma F."/>
            <person name="Alfoldi J."/>
            <person name="Johnson J."/>
            <person name="Berlin A."/>
            <person name="Gnerre S."/>
            <person name="Jaffe D."/>
            <person name="MacCallum I."/>
            <person name="Young S."/>
            <person name="Walker B.J."/>
            <person name="Lander E.S."/>
            <person name="Lindblad-Toh K."/>
        </authorList>
    </citation>
    <scope>NUCLEOTIDE SEQUENCE [LARGE SCALE GENOMIC DNA]</scope>
</reference>
<dbReference type="InterPro" id="IPR036265">
    <property type="entry name" value="HIT-like_sf"/>
</dbReference>
<accession>W5NMT8</accession>
<proteinExistence type="inferred from homology"/>
<dbReference type="GO" id="GO:0003824">
    <property type="term" value="F:catalytic activity"/>
    <property type="evidence" value="ECO:0007669"/>
    <property type="project" value="InterPro"/>
</dbReference>
<keyword evidence="7" id="KW-1185">Reference proteome</keyword>
<dbReference type="SUPFAM" id="SSF54197">
    <property type="entry name" value="HIT-like"/>
    <property type="match status" value="2"/>
</dbReference>
<dbReference type="Bgee" id="ENSLOCG00000017844">
    <property type="expression patterns" value="Expressed in embryo and 13 other cell types or tissues"/>
</dbReference>
<comment type="caution">
    <text evidence="3">Lacks conserved residue(s) required for the propagation of feature annotation.</text>
</comment>
<comment type="catalytic activity">
    <reaction evidence="1">
        <text>adenosine 5'-phosphoramidate + H2O = NH4(+) + AMP</text>
        <dbReference type="Rhea" id="RHEA:67916"/>
        <dbReference type="ChEBI" id="CHEBI:15377"/>
        <dbReference type="ChEBI" id="CHEBI:28938"/>
        <dbReference type="ChEBI" id="CHEBI:57890"/>
        <dbReference type="ChEBI" id="CHEBI:456215"/>
    </reaction>
</comment>
<dbReference type="Gene3D" id="3.30.428.10">
    <property type="entry name" value="HIT-like"/>
    <property type="match status" value="1"/>
</dbReference>
<evidence type="ECO:0000256" key="2">
    <source>
        <dbReference type="ARBA" id="ARBA00025764"/>
    </source>
</evidence>
<evidence type="ECO:0000256" key="3">
    <source>
        <dbReference type="PROSITE-ProRule" id="PRU00464"/>
    </source>
</evidence>
<feature type="compositionally biased region" description="Pro residues" evidence="4">
    <location>
        <begin position="254"/>
        <end position="264"/>
    </location>
</feature>
<dbReference type="InterPro" id="IPR001310">
    <property type="entry name" value="Histidine_triad_HIT"/>
</dbReference>
<dbReference type="EMBL" id="AHAT01031342">
    <property type="status" value="NOT_ANNOTATED_CDS"/>
    <property type="molecule type" value="Genomic_DNA"/>
</dbReference>
<dbReference type="STRING" id="7918.ENSLOCP00000021947"/>
<dbReference type="eggNOG" id="ENOG502RDHH">
    <property type="taxonomic scope" value="Eukaryota"/>
</dbReference>
<dbReference type="OMA" id="PQWRIWE"/>
<evidence type="ECO:0000256" key="1">
    <source>
        <dbReference type="ARBA" id="ARBA00024472"/>
    </source>
</evidence>
<dbReference type="PANTHER" id="PTHR46648:SF1">
    <property type="entry name" value="ADENOSINE 5'-MONOPHOSPHORAMIDASE HNT1"/>
    <property type="match status" value="1"/>
</dbReference>
<dbReference type="Ensembl" id="ENSLOCT00000021986.1">
    <property type="protein sequence ID" value="ENSLOCP00000021947.1"/>
    <property type="gene ID" value="ENSLOCG00000017844.1"/>
</dbReference>